<dbReference type="EC" id="1.1.1.250" evidence="10"/>
<evidence type="ECO:0000256" key="10">
    <source>
        <dbReference type="ARBA" id="ARBA00066831"/>
    </source>
</evidence>
<dbReference type="PRINTS" id="PR00081">
    <property type="entry name" value="GDHRDH"/>
</dbReference>
<evidence type="ECO:0000313" key="13">
    <source>
        <dbReference type="Proteomes" id="UP000694397"/>
    </source>
</evidence>
<evidence type="ECO:0000256" key="3">
    <source>
        <dbReference type="ARBA" id="ARBA00022603"/>
    </source>
</evidence>
<evidence type="ECO:0000256" key="1">
    <source>
        <dbReference type="ARBA" id="ARBA00005194"/>
    </source>
</evidence>
<comment type="similarity">
    <text evidence="2">Belongs to the short-chain dehydrogenases/reductases (SDR) family.</text>
</comment>
<keyword evidence="7" id="KW-0276">Fatty acid metabolism</keyword>
<dbReference type="GO" id="GO:0006633">
    <property type="term" value="P:fatty acid biosynthetic process"/>
    <property type="evidence" value="ECO:0007669"/>
    <property type="project" value="UniProtKB-KW"/>
</dbReference>
<dbReference type="InterPro" id="IPR002347">
    <property type="entry name" value="SDR_fam"/>
</dbReference>
<keyword evidence="3" id="KW-0489">Methyltransferase</keyword>
<keyword evidence="7" id="KW-0443">Lipid metabolism</keyword>
<evidence type="ECO:0000256" key="8">
    <source>
        <dbReference type="ARBA" id="ARBA00023453"/>
    </source>
</evidence>
<comment type="pathway">
    <text evidence="9">Carbohydrate metabolism; D-arabinitol metabolism.</text>
</comment>
<dbReference type="PROSITE" id="PS51682">
    <property type="entry name" value="SAM_OMT_I"/>
    <property type="match status" value="1"/>
</dbReference>
<dbReference type="SUPFAM" id="SSF53335">
    <property type="entry name" value="S-adenosyl-L-methionine-dependent methyltransferases"/>
    <property type="match status" value="1"/>
</dbReference>
<reference evidence="12" key="3">
    <citation type="submission" date="2025-09" db="UniProtKB">
        <authorList>
            <consortium name="Ensembl"/>
        </authorList>
    </citation>
    <scope>IDENTIFICATION</scope>
</reference>
<dbReference type="InterPro" id="IPR029063">
    <property type="entry name" value="SAM-dependent_MTases_sf"/>
</dbReference>
<dbReference type="Gene3D" id="3.40.50.150">
    <property type="entry name" value="Vaccinia Virus protein VP39"/>
    <property type="match status" value="1"/>
</dbReference>
<dbReference type="Gene3D" id="3.40.50.720">
    <property type="entry name" value="NAD(P)-binding Rossmann-like Domain"/>
    <property type="match status" value="1"/>
</dbReference>
<dbReference type="PANTHER" id="PTHR42760">
    <property type="entry name" value="SHORT-CHAIN DEHYDROGENASES/REDUCTASES FAMILY MEMBER"/>
    <property type="match status" value="1"/>
</dbReference>
<dbReference type="CDD" id="cd02440">
    <property type="entry name" value="AdoMet_MTases"/>
    <property type="match status" value="1"/>
</dbReference>
<keyword evidence="7" id="KW-0275">Fatty acid biosynthesis</keyword>
<dbReference type="Proteomes" id="UP000694397">
    <property type="component" value="Chromosome 22"/>
</dbReference>
<dbReference type="InterPro" id="IPR036291">
    <property type="entry name" value="NAD(P)-bd_dom_sf"/>
</dbReference>
<keyword evidence="6" id="KW-0560">Oxidoreductase</keyword>
<dbReference type="FunFam" id="3.40.50.150:FF:000707">
    <property type="entry name" value="Zgc:113054"/>
    <property type="match status" value="1"/>
</dbReference>
<dbReference type="Pfam" id="PF01596">
    <property type="entry name" value="Methyltransf_3"/>
    <property type="match status" value="1"/>
</dbReference>
<dbReference type="FunFam" id="3.40.50.720:FF:000240">
    <property type="entry name" value="SDR family oxidoreductase"/>
    <property type="match status" value="1"/>
</dbReference>
<dbReference type="Pfam" id="PF13561">
    <property type="entry name" value="adh_short_C2"/>
    <property type="match status" value="1"/>
</dbReference>
<dbReference type="InterPro" id="IPR002935">
    <property type="entry name" value="SAM_O-MeTrfase"/>
</dbReference>
<evidence type="ECO:0000256" key="5">
    <source>
        <dbReference type="ARBA" id="ARBA00022691"/>
    </source>
</evidence>
<keyword evidence="7" id="KW-0444">Lipid biosynthesis</keyword>
<evidence type="ECO:0000256" key="6">
    <source>
        <dbReference type="ARBA" id="ARBA00023002"/>
    </source>
</evidence>
<sequence length="547" mass="59788">MQAEKVSDTPLEFIVEYLAKAMKIARDHPGVPEDLRSNLQKALNIASGLDSYLEMTSSPESQPLAELYRKTIEHDWKKAFEEGKTSFRLPKECITGHVEGQVLKMLVRVSGARRVLEIGMFTGYGALSMAEGLPEDGRLVACEMEPYLKEFAQPVFDSSPHGRKITVKTGPAMRSLKELAAAGEQFDVIFIDADKANYINYYTLILERNLLRPDGIICVDNSLFKGSVYLPDSDDRNGLALREFNRTVREDPRVEQVILPVRDGISVIRRAPPTRPEGDECRDEVFHGVQGKSVLDRLRLDGRVAYVTGAGQGIGRAFAHALGEAGAKVAVVDLDDRKAERVAQELALKGIQSTAVTADISKPQSVQGMVDAIVAKWGTIHIGCNNAGINMNSASEDTSLDEWDQTFGVNLRGTFICCQAAGRIMLNQGYGKIINTASMAGLIVPHPQKQLAYNASKAGVVKLTQTLGTEWIDRGVRVNCISPGIVDTPLIHSEELGPLVQRWLSDIPAGRLAQVTDLQAAVVYLASDASDYMTGHNLVIEGGQSLW</sequence>
<evidence type="ECO:0000256" key="4">
    <source>
        <dbReference type="ARBA" id="ARBA00022679"/>
    </source>
</evidence>
<evidence type="ECO:0000256" key="7">
    <source>
        <dbReference type="ARBA" id="ARBA00023160"/>
    </source>
</evidence>
<keyword evidence="5" id="KW-0949">S-adenosyl-L-methionine</keyword>
<comment type="similarity">
    <text evidence="8">Belongs to the class I-like SAM-binding methyltransferase superfamily. Cation-dependent O-methyltransferase family.</text>
</comment>
<evidence type="ECO:0000256" key="11">
    <source>
        <dbReference type="ARBA" id="ARBA00070881"/>
    </source>
</evidence>
<comment type="pathway">
    <text evidence="1">Lipid metabolism; fatty acid biosynthesis.</text>
</comment>
<organism evidence="12 13">
    <name type="scientific">Scleropages formosus</name>
    <name type="common">Asian bonytongue</name>
    <name type="synonym">Osteoglossum formosum</name>
    <dbReference type="NCBI Taxonomy" id="113540"/>
    <lineage>
        <taxon>Eukaryota</taxon>
        <taxon>Metazoa</taxon>
        <taxon>Chordata</taxon>
        <taxon>Craniata</taxon>
        <taxon>Vertebrata</taxon>
        <taxon>Euteleostomi</taxon>
        <taxon>Actinopterygii</taxon>
        <taxon>Neopterygii</taxon>
        <taxon>Teleostei</taxon>
        <taxon>Osteoglossocephala</taxon>
        <taxon>Osteoglossomorpha</taxon>
        <taxon>Osteoglossiformes</taxon>
        <taxon>Osteoglossidae</taxon>
        <taxon>Scleropages</taxon>
    </lineage>
</organism>
<keyword evidence="13" id="KW-1185">Reference proteome</keyword>
<evidence type="ECO:0000313" key="12">
    <source>
        <dbReference type="Ensembl" id="ENSSFOP00015072682.1"/>
    </source>
</evidence>
<name>A0A8D0CK79_SCLFO</name>
<accession>A0A8D0CK79</accession>
<dbReference type="PANTHER" id="PTHR42760:SF115">
    <property type="entry name" value="3-OXOACYL-[ACYL-CARRIER-PROTEIN] REDUCTASE FABG"/>
    <property type="match status" value="1"/>
</dbReference>
<keyword evidence="4" id="KW-0808">Transferase</keyword>
<evidence type="ECO:0000256" key="9">
    <source>
        <dbReference type="ARBA" id="ARBA00060719"/>
    </source>
</evidence>
<dbReference type="Ensembl" id="ENSSFOT00015043463.1">
    <property type="protein sequence ID" value="ENSSFOP00015072682.1"/>
    <property type="gene ID" value="ENSSFOG00015016449.2"/>
</dbReference>
<dbReference type="GO" id="GO:0047038">
    <property type="term" value="F:D-arabinitol 2-dehydrogenase activity"/>
    <property type="evidence" value="ECO:0007669"/>
    <property type="project" value="UniProtKB-EC"/>
</dbReference>
<reference evidence="12 13" key="1">
    <citation type="submission" date="2019-04" db="EMBL/GenBank/DDBJ databases">
        <authorList>
            <consortium name="Wellcome Sanger Institute Data Sharing"/>
        </authorList>
    </citation>
    <scope>NUCLEOTIDE SEQUENCE [LARGE SCALE GENOMIC DNA]</scope>
</reference>
<reference evidence="12" key="2">
    <citation type="submission" date="2025-08" db="UniProtKB">
        <authorList>
            <consortium name="Ensembl"/>
        </authorList>
    </citation>
    <scope>IDENTIFICATION</scope>
</reference>
<gene>
    <name evidence="12" type="primary">zgc:113054</name>
</gene>
<dbReference type="AlphaFoldDB" id="A0A8D0CK79"/>
<proteinExistence type="inferred from homology"/>
<protein>
    <recommendedName>
        <fullName evidence="11">D-arabinitol 2-dehydrogenase [ribulose-forming]</fullName>
        <ecNumber evidence="10">1.1.1.250</ecNumber>
    </recommendedName>
</protein>
<dbReference type="PRINTS" id="PR00080">
    <property type="entry name" value="SDRFAMILY"/>
</dbReference>
<dbReference type="GO" id="GO:0032259">
    <property type="term" value="P:methylation"/>
    <property type="evidence" value="ECO:0007669"/>
    <property type="project" value="UniProtKB-KW"/>
</dbReference>
<evidence type="ECO:0000256" key="2">
    <source>
        <dbReference type="ARBA" id="ARBA00006484"/>
    </source>
</evidence>
<dbReference type="SUPFAM" id="SSF51735">
    <property type="entry name" value="NAD(P)-binding Rossmann-fold domains"/>
    <property type="match status" value="1"/>
</dbReference>
<dbReference type="GO" id="GO:0005975">
    <property type="term" value="P:carbohydrate metabolic process"/>
    <property type="evidence" value="ECO:0007669"/>
    <property type="project" value="UniProtKB-ARBA"/>
</dbReference>
<dbReference type="OrthoDB" id="1669814at2759"/>
<dbReference type="GO" id="GO:0008171">
    <property type="term" value="F:O-methyltransferase activity"/>
    <property type="evidence" value="ECO:0007669"/>
    <property type="project" value="InterPro"/>
</dbReference>
<dbReference type="GeneTree" id="ENSGT00940000165309"/>